<dbReference type="InterPro" id="IPR036641">
    <property type="entry name" value="HPT_dom_sf"/>
</dbReference>
<proteinExistence type="predicted"/>
<gene>
    <name evidence="2" type="ORF">EER27_05500</name>
</gene>
<evidence type="ECO:0000313" key="2">
    <source>
        <dbReference type="EMBL" id="RNF85226.1"/>
    </source>
</evidence>
<sequence length="137" mass="14599">MRARTIAPPTAFASLSKLLGEDPGRTMGVLLAFRQAISDELQLLDLALKSGDRRLAHEAAHRAAMACHLVGEKRAGRRLAVIENAGTQAIDPVLTQQIVRARAALVELIDRTSMLVESGKSQATEPGDTLPGEGHGK</sequence>
<organism evidence="2 3">
    <name type="scientific">Montanilutibacter psychrotolerans</name>
    <dbReference type="NCBI Taxonomy" id="1327343"/>
    <lineage>
        <taxon>Bacteria</taxon>
        <taxon>Pseudomonadati</taxon>
        <taxon>Pseudomonadota</taxon>
        <taxon>Gammaproteobacteria</taxon>
        <taxon>Lysobacterales</taxon>
        <taxon>Lysobacteraceae</taxon>
        <taxon>Montanilutibacter</taxon>
    </lineage>
</organism>
<accession>A0A3M8T0M7</accession>
<dbReference type="GO" id="GO:0000160">
    <property type="term" value="P:phosphorelay signal transduction system"/>
    <property type="evidence" value="ECO:0007669"/>
    <property type="project" value="InterPro"/>
</dbReference>
<feature type="region of interest" description="Disordered" evidence="1">
    <location>
        <begin position="117"/>
        <end position="137"/>
    </location>
</feature>
<dbReference type="Proteomes" id="UP000267049">
    <property type="component" value="Unassembled WGS sequence"/>
</dbReference>
<comment type="caution">
    <text evidence="2">The sequence shown here is derived from an EMBL/GenBank/DDBJ whole genome shotgun (WGS) entry which is preliminary data.</text>
</comment>
<name>A0A3M8T0M7_9GAMM</name>
<evidence type="ECO:0000256" key="1">
    <source>
        <dbReference type="SAM" id="MobiDB-lite"/>
    </source>
</evidence>
<evidence type="ECO:0008006" key="4">
    <source>
        <dbReference type="Google" id="ProtNLM"/>
    </source>
</evidence>
<reference evidence="2 3" key="1">
    <citation type="submission" date="2018-11" db="EMBL/GenBank/DDBJ databases">
        <title>Lysobacter cryohumiis sp. nov., isolated from soil in the Tianshan Mountains, Xinjiang, China.</title>
        <authorList>
            <person name="Luo Y."/>
            <person name="Sheng H."/>
        </authorList>
    </citation>
    <scope>NUCLEOTIDE SEQUENCE [LARGE SCALE GENOMIC DNA]</scope>
    <source>
        <strain evidence="2 3">ZS60</strain>
    </source>
</reference>
<keyword evidence="3" id="KW-1185">Reference proteome</keyword>
<dbReference type="EMBL" id="RIBS01000002">
    <property type="protein sequence ID" value="RNF85226.1"/>
    <property type="molecule type" value="Genomic_DNA"/>
</dbReference>
<dbReference type="SUPFAM" id="SSF47226">
    <property type="entry name" value="Histidine-containing phosphotransfer domain, HPT domain"/>
    <property type="match status" value="1"/>
</dbReference>
<protein>
    <recommendedName>
        <fullName evidence="4">Hpt domain-containing protein</fullName>
    </recommendedName>
</protein>
<evidence type="ECO:0000313" key="3">
    <source>
        <dbReference type="Proteomes" id="UP000267049"/>
    </source>
</evidence>
<dbReference type="AlphaFoldDB" id="A0A3M8T0M7"/>
<dbReference type="Gene3D" id="1.20.120.160">
    <property type="entry name" value="HPT domain"/>
    <property type="match status" value="1"/>
</dbReference>